<name>A0ABV5M3N1_9ACTN</name>
<gene>
    <name evidence="13" type="ORF">ACFFTR_10195</name>
</gene>
<keyword evidence="7 13" id="KW-0378">Hydrolase</keyword>
<comment type="catalytic activity">
    <reaction evidence="10">
        <text>O-phospho-L-serine + H2O = L-serine + phosphate</text>
        <dbReference type="Rhea" id="RHEA:21208"/>
        <dbReference type="ChEBI" id="CHEBI:15377"/>
        <dbReference type="ChEBI" id="CHEBI:33384"/>
        <dbReference type="ChEBI" id="CHEBI:43474"/>
        <dbReference type="ChEBI" id="CHEBI:57524"/>
        <dbReference type="EC" id="3.1.3.3"/>
    </reaction>
</comment>
<evidence type="ECO:0000256" key="1">
    <source>
        <dbReference type="ARBA" id="ARBA00001946"/>
    </source>
</evidence>
<comment type="caution">
    <text evidence="13">The sequence shown here is derived from an EMBL/GenBank/DDBJ whole genome shotgun (WGS) entry which is preliminary data.</text>
</comment>
<feature type="region of interest" description="Disordered" evidence="12">
    <location>
        <begin position="233"/>
        <end position="266"/>
    </location>
</feature>
<keyword evidence="9" id="KW-0718">Serine biosynthesis</keyword>
<evidence type="ECO:0000256" key="2">
    <source>
        <dbReference type="ARBA" id="ARBA00005135"/>
    </source>
</evidence>
<sequence length="266" mass="28003">MALGLVFFDIDGTLAPTSSGLYLAELFGSAEVVQEVHAGYGAGTLSSREAAILEARGWATFAPAQVWGFLESLPLVDGVAETVQWCRRRGLVPVLATLAWEPVSRYLCDRFGFVRACGPRLELVDGRFTGEVAELFDESDKRDFGLALAAEMSVDVLHCAAVGDGRSDVPLFGVVGLAVAFNASAQARQAAHVSVEGGDLRAVLPALEEWLSIGMSVSGDLATRVTGGDELWSTARTNRSSSSAPANASTCRRPRAKSPGSGTRPG</sequence>
<evidence type="ECO:0000256" key="3">
    <source>
        <dbReference type="ARBA" id="ARBA00009184"/>
    </source>
</evidence>
<evidence type="ECO:0000256" key="7">
    <source>
        <dbReference type="ARBA" id="ARBA00022801"/>
    </source>
</evidence>
<comment type="similarity">
    <text evidence="3">Belongs to the HAD-like hydrolase superfamily. SerB family.</text>
</comment>
<keyword evidence="6" id="KW-0479">Metal-binding</keyword>
<evidence type="ECO:0000313" key="14">
    <source>
        <dbReference type="Proteomes" id="UP001589608"/>
    </source>
</evidence>
<dbReference type="RefSeq" id="WP_246655642.1">
    <property type="nucleotide sequence ID" value="NZ_CP061913.1"/>
</dbReference>
<dbReference type="Pfam" id="PF12710">
    <property type="entry name" value="HAD"/>
    <property type="match status" value="1"/>
</dbReference>
<evidence type="ECO:0000256" key="10">
    <source>
        <dbReference type="ARBA" id="ARBA00048138"/>
    </source>
</evidence>
<dbReference type="InterPro" id="IPR023214">
    <property type="entry name" value="HAD_sf"/>
</dbReference>
<evidence type="ECO:0000256" key="8">
    <source>
        <dbReference type="ARBA" id="ARBA00022842"/>
    </source>
</evidence>
<evidence type="ECO:0000256" key="11">
    <source>
        <dbReference type="ARBA" id="ARBA00048523"/>
    </source>
</evidence>
<protein>
    <recommendedName>
        <fullName evidence="4">phosphoserine phosphatase</fullName>
        <ecNumber evidence="4">3.1.3.3</ecNumber>
    </recommendedName>
</protein>
<evidence type="ECO:0000256" key="9">
    <source>
        <dbReference type="ARBA" id="ARBA00023299"/>
    </source>
</evidence>
<dbReference type="Gene3D" id="3.40.50.1000">
    <property type="entry name" value="HAD superfamily/HAD-like"/>
    <property type="match status" value="1"/>
</dbReference>
<comment type="cofactor">
    <cofactor evidence="1">
        <name>Mg(2+)</name>
        <dbReference type="ChEBI" id="CHEBI:18420"/>
    </cofactor>
</comment>
<evidence type="ECO:0000313" key="13">
    <source>
        <dbReference type="EMBL" id="MFB9443454.1"/>
    </source>
</evidence>
<evidence type="ECO:0000256" key="5">
    <source>
        <dbReference type="ARBA" id="ARBA00022605"/>
    </source>
</evidence>
<evidence type="ECO:0000256" key="4">
    <source>
        <dbReference type="ARBA" id="ARBA00012640"/>
    </source>
</evidence>
<organism evidence="13 14">
    <name type="scientific">Dactylosporangium vinaceum</name>
    <dbReference type="NCBI Taxonomy" id="53362"/>
    <lineage>
        <taxon>Bacteria</taxon>
        <taxon>Bacillati</taxon>
        <taxon>Actinomycetota</taxon>
        <taxon>Actinomycetes</taxon>
        <taxon>Micromonosporales</taxon>
        <taxon>Micromonosporaceae</taxon>
        <taxon>Dactylosporangium</taxon>
    </lineage>
</organism>
<comment type="pathway">
    <text evidence="2">Amino-acid biosynthesis; L-serine biosynthesis; L-serine from 3-phospho-D-glycerate: step 3/3.</text>
</comment>
<dbReference type="PANTHER" id="PTHR43344:SF2">
    <property type="entry name" value="PHOSPHOSERINE PHOSPHATASE"/>
    <property type="match status" value="1"/>
</dbReference>
<reference evidence="13 14" key="1">
    <citation type="submission" date="2024-09" db="EMBL/GenBank/DDBJ databases">
        <authorList>
            <person name="Sun Q."/>
            <person name="Mori K."/>
        </authorList>
    </citation>
    <scope>NUCLEOTIDE SEQUENCE [LARGE SCALE GENOMIC DNA]</scope>
    <source>
        <strain evidence="13 14">JCM 3307</strain>
    </source>
</reference>
<feature type="compositionally biased region" description="Low complexity" evidence="12">
    <location>
        <begin position="233"/>
        <end position="250"/>
    </location>
</feature>
<dbReference type="EMBL" id="JBHMCA010000021">
    <property type="protein sequence ID" value="MFB9443454.1"/>
    <property type="molecule type" value="Genomic_DNA"/>
</dbReference>
<keyword evidence="14" id="KW-1185">Reference proteome</keyword>
<dbReference type="GO" id="GO:0016787">
    <property type="term" value="F:hydrolase activity"/>
    <property type="evidence" value="ECO:0007669"/>
    <property type="project" value="UniProtKB-KW"/>
</dbReference>
<keyword evidence="8" id="KW-0460">Magnesium</keyword>
<evidence type="ECO:0000256" key="12">
    <source>
        <dbReference type="SAM" id="MobiDB-lite"/>
    </source>
</evidence>
<dbReference type="PANTHER" id="PTHR43344">
    <property type="entry name" value="PHOSPHOSERINE PHOSPHATASE"/>
    <property type="match status" value="1"/>
</dbReference>
<keyword evidence="5" id="KW-0028">Amino-acid biosynthesis</keyword>
<dbReference type="InterPro" id="IPR036412">
    <property type="entry name" value="HAD-like_sf"/>
</dbReference>
<comment type="catalytic activity">
    <reaction evidence="11">
        <text>O-phospho-D-serine + H2O = D-serine + phosphate</text>
        <dbReference type="Rhea" id="RHEA:24873"/>
        <dbReference type="ChEBI" id="CHEBI:15377"/>
        <dbReference type="ChEBI" id="CHEBI:35247"/>
        <dbReference type="ChEBI" id="CHEBI:43474"/>
        <dbReference type="ChEBI" id="CHEBI:58680"/>
        <dbReference type="EC" id="3.1.3.3"/>
    </reaction>
</comment>
<evidence type="ECO:0000256" key="6">
    <source>
        <dbReference type="ARBA" id="ARBA00022723"/>
    </source>
</evidence>
<dbReference type="SUPFAM" id="SSF56784">
    <property type="entry name" value="HAD-like"/>
    <property type="match status" value="1"/>
</dbReference>
<proteinExistence type="inferred from homology"/>
<dbReference type="Proteomes" id="UP001589608">
    <property type="component" value="Unassembled WGS sequence"/>
</dbReference>
<accession>A0ABV5M3N1</accession>
<dbReference type="NCBIfam" id="TIGR01488">
    <property type="entry name" value="HAD-SF-IB"/>
    <property type="match status" value="1"/>
</dbReference>
<dbReference type="EC" id="3.1.3.3" evidence="4"/>
<dbReference type="InterPro" id="IPR050582">
    <property type="entry name" value="HAD-like_SerB"/>
</dbReference>